<dbReference type="Proteomes" id="UP000775872">
    <property type="component" value="Unassembled WGS sequence"/>
</dbReference>
<protein>
    <submittedName>
        <fullName evidence="1">Uncharacterized protein</fullName>
    </submittedName>
</protein>
<evidence type="ECO:0000313" key="2">
    <source>
        <dbReference type="Proteomes" id="UP000775872"/>
    </source>
</evidence>
<dbReference type="AlphaFoldDB" id="A0A9N9YXS3"/>
<name>A0A9N9YXS3_9HYPO</name>
<keyword evidence="2" id="KW-1185">Reference proteome</keyword>
<proteinExistence type="predicted"/>
<organism evidence="1 2">
    <name type="scientific">Clonostachys solani</name>
    <dbReference type="NCBI Taxonomy" id="160281"/>
    <lineage>
        <taxon>Eukaryota</taxon>
        <taxon>Fungi</taxon>
        <taxon>Dikarya</taxon>
        <taxon>Ascomycota</taxon>
        <taxon>Pezizomycotina</taxon>
        <taxon>Sordariomycetes</taxon>
        <taxon>Hypocreomycetidae</taxon>
        <taxon>Hypocreales</taxon>
        <taxon>Bionectriaceae</taxon>
        <taxon>Clonostachys</taxon>
    </lineage>
</organism>
<evidence type="ECO:0000313" key="1">
    <source>
        <dbReference type="EMBL" id="CAH0044023.1"/>
    </source>
</evidence>
<dbReference type="EMBL" id="CABFOC020000005">
    <property type="protein sequence ID" value="CAH0044023.1"/>
    <property type="molecule type" value="Genomic_DNA"/>
</dbReference>
<comment type="caution">
    <text evidence="1">The sequence shown here is derived from an EMBL/GenBank/DDBJ whole genome shotgun (WGS) entry which is preliminary data.</text>
</comment>
<sequence>MATLSVSKQTRPSISTLKVSSEHAPSAAVRINDQRQTFEFAHTVYALGADLGFTVLCEPDVQVAATTFGPVGTEVHISHPLIMVKRAGRPYRASLVSGRDWGQDDLVREDL</sequence>
<reference evidence="1" key="1">
    <citation type="submission" date="2021-10" db="EMBL/GenBank/DDBJ databases">
        <authorList>
            <person name="Piombo E."/>
        </authorList>
    </citation>
    <scope>NUCLEOTIDE SEQUENCE</scope>
</reference>
<accession>A0A9N9YXS3</accession>
<gene>
    <name evidence="1" type="ORF">CSOL1703_00009776</name>
</gene>